<accession>A0A0B4GI88</accession>
<comment type="caution">
    <text evidence="1">The sequence shown here is derived from an EMBL/GenBank/DDBJ whole genome shotgun (WGS) entry which is preliminary data.</text>
</comment>
<keyword evidence="2" id="KW-1185">Reference proteome</keyword>
<name>A0A0B4GI88_METGA</name>
<protein>
    <submittedName>
        <fullName evidence="1">Uncharacterized protein</fullName>
    </submittedName>
</protein>
<sequence>MNDTSSENPTSGLMATSGASPAIQALQRIKDLVFQAAAEFGEIESPETAHEENIAKVNALLQERFHLLRDHRGSGDEQTIQDEIVQYAGDKKILEIYWADAEKEYTSQIETVLQRLCDQLTPAMGSAVVKRSLQKLPTEKLKHYLPDNLLISNDGAATELETVP</sequence>
<gene>
    <name evidence="1" type="ORF">MGU_10461</name>
</gene>
<dbReference type="Proteomes" id="UP000031192">
    <property type="component" value="Unassembled WGS sequence"/>
</dbReference>
<dbReference type="HOGENOM" id="CLU_1619437_0_0_1"/>
<proteinExistence type="predicted"/>
<evidence type="ECO:0000313" key="1">
    <source>
        <dbReference type="EMBL" id="KID82203.1"/>
    </source>
</evidence>
<evidence type="ECO:0000313" key="2">
    <source>
        <dbReference type="Proteomes" id="UP000031192"/>
    </source>
</evidence>
<organism evidence="1 2">
    <name type="scientific">Metarhizium guizhouense (strain ARSEF 977)</name>
    <dbReference type="NCBI Taxonomy" id="1276136"/>
    <lineage>
        <taxon>Eukaryota</taxon>
        <taxon>Fungi</taxon>
        <taxon>Dikarya</taxon>
        <taxon>Ascomycota</taxon>
        <taxon>Pezizomycotina</taxon>
        <taxon>Sordariomycetes</taxon>
        <taxon>Hypocreomycetidae</taxon>
        <taxon>Hypocreales</taxon>
        <taxon>Clavicipitaceae</taxon>
        <taxon>Metarhizium</taxon>
    </lineage>
</organism>
<dbReference type="AlphaFoldDB" id="A0A0B4GI88"/>
<reference evidence="1 2" key="1">
    <citation type="journal article" date="2014" name="Proc. Natl. Acad. Sci. U.S.A.">
        <title>Trajectory and genomic determinants of fungal-pathogen speciation and host adaptation.</title>
        <authorList>
            <person name="Hu X."/>
            <person name="Xiao G."/>
            <person name="Zheng P."/>
            <person name="Shang Y."/>
            <person name="Su Y."/>
            <person name="Zhang X."/>
            <person name="Liu X."/>
            <person name="Zhan S."/>
            <person name="St Leger R.J."/>
            <person name="Wang C."/>
        </authorList>
    </citation>
    <scope>NUCLEOTIDE SEQUENCE [LARGE SCALE GENOMIC DNA]</scope>
    <source>
        <strain evidence="1 2">ARSEF 977</strain>
    </source>
</reference>
<dbReference type="EMBL" id="AZNH01000097">
    <property type="protein sequence ID" value="KID82203.1"/>
    <property type="molecule type" value="Genomic_DNA"/>
</dbReference>